<feature type="region of interest" description="Disordered" evidence="1">
    <location>
        <begin position="1"/>
        <end position="28"/>
    </location>
</feature>
<evidence type="ECO:0000256" key="1">
    <source>
        <dbReference type="SAM" id="MobiDB-lite"/>
    </source>
</evidence>
<proteinExistence type="predicted"/>
<name>A0AAV9PQ69_9PEZI</name>
<dbReference type="RefSeq" id="XP_064664258.1">
    <property type="nucleotide sequence ID" value="XM_064798024.1"/>
</dbReference>
<feature type="compositionally biased region" description="Polar residues" evidence="1">
    <location>
        <begin position="10"/>
        <end position="26"/>
    </location>
</feature>
<dbReference type="Proteomes" id="UP001337655">
    <property type="component" value="Unassembled WGS sequence"/>
</dbReference>
<keyword evidence="3" id="KW-1185">Reference proteome</keyword>
<evidence type="ECO:0000313" key="3">
    <source>
        <dbReference type="Proteomes" id="UP001337655"/>
    </source>
</evidence>
<comment type="caution">
    <text evidence="2">The sequence shown here is derived from an EMBL/GenBank/DDBJ whole genome shotgun (WGS) entry which is preliminary data.</text>
</comment>
<dbReference type="GeneID" id="89922109"/>
<dbReference type="AlphaFoldDB" id="A0AAV9PQ69"/>
<accession>A0AAV9PQ69</accession>
<evidence type="ECO:0000313" key="2">
    <source>
        <dbReference type="EMBL" id="KAK5175620.1"/>
    </source>
</evidence>
<reference evidence="2 3" key="1">
    <citation type="submission" date="2023-08" db="EMBL/GenBank/DDBJ databases">
        <title>Black Yeasts Isolated from many extreme environments.</title>
        <authorList>
            <person name="Coleine C."/>
            <person name="Stajich J.E."/>
            <person name="Selbmann L."/>
        </authorList>
    </citation>
    <scope>NUCLEOTIDE SEQUENCE [LARGE SCALE GENOMIC DNA]</scope>
    <source>
        <strain evidence="2 3">CCFEE 5935</strain>
    </source>
</reference>
<organism evidence="2 3">
    <name type="scientific">Saxophila tyrrhenica</name>
    <dbReference type="NCBI Taxonomy" id="1690608"/>
    <lineage>
        <taxon>Eukaryota</taxon>
        <taxon>Fungi</taxon>
        <taxon>Dikarya</taxon>
        <taxon>Ascomycota</taxon>
        <taxon>Pezizomycotina</taxon>
        <taxon>Dothideomycetes</taxon>
        <taxon>Dothideomycetidae</taxon>
        <taxon>Mycosphaerellales</taxon>
        <taxon>Extremaceae</taxon>
        <taxon>Saxophila</taxon>
    </lineage>
</organism>
<dbReference type="EMBL" id="JAVRRT010000001">
    <property type="protein sequence ID" value="KAK5175620.1"/>
    <property type="molecule type" value="Genomic_DNA"/>
</dbReference>
<gene>
    <name evidence="2" type="ORF">LTR77_000759</name>
</gene>
<protein>
    <submittedName>
        <fullName evidence="2">Uncharacterized protein</fullName>
    </submittedName>
</protein>
<sequence>MAASSKKNTRQNFDSNGAIGNSTSTDSEQRHLLLHAQTRTQQPQAMSYDELLHHDDVWKTEVEATTAHHTPSTTTPDPNQALVQAVARQLAILPRDQWYLTHVPSAFLREAKRVAEGANIFIHWYWWPWPADEQPKEKPLGSNGWQRREIDLLWELMGEYEKWTMAKRGEGVDLDVDVSGDEVLVKWDDTRYCDI</sequence>